<feature type="compositionally biased region" description="Pro residues" evidence="1">
    <location>
        <begin position="494"/>
        <end position="504"/>
    </location>
</feature>
<name>A0A0G4FAK2_VITBC</name>
<evidence type="ECO:0000313" key="2">
    <source>
        <dbReference type="EMBL" id="CEM09531.1"/>
    </source>
</evidence>
<evidence type="ECO:0000256" key="1">
    <source>
        <dbReference type="SAM" id="MobiDB-lite"/>
    </source>
</evidence>
<sequence length="539" mass="60204">MAEEFGSDGTDAASDGPSASTEDERGEAGPSGGIPESAEDTVTRQPKLDLTERVKSLCPLYDELYQLRSAGWDSQAMGRVWKKRDDLFATRAQRKKENYDPVQSYYEIYQSGMANISAGGRDCRELPQEASVLELGAAPGGCCRFWHEDCRASLVTAVTLPQEQGGIRMAYRPRRGLVLLERDLSCQGAAFDRLQDELLAALRRNGGGGGSPRGGGGPRRGRGEEAEEGYDLVHIGAVIHRDRVRGIEAADHYRAQTLLRRNCLRLALRMLKPRGHLLMILNFAYTDLLLLSLLLPLFETYQLFRFNSRFHILLRGHCLPKRRKDWGARRCMTFFRDWSENLDDWPSIWCSGDRFSVDAAMEVFVRMQGDFEKLWTDQLRSLQFLMHKAHTARTEEDVTAAAMLLLGGAASHLFTDERNMDTSGKDSSRDGEWDWEKERESEATRRPCNRHDSVPGRPDPVPNSSIASTAARRGMSPSSISRHDSLASSEPSERPPPLPLPPAHSPAAIVGGGGWGLRERRPRDRGRKRDGEEDRGPAG</sequence>
<reference evidence="2 3" key="1">
    <citation type="submission" date="2014-11" db="EMBL/GenBank/DDBJ databases">
        <authorList>
            <person name="Zhu J."/>
            <person name="Qi W."/>
            <person name="Song R."/>
        </authorList>
    </citation>
    <scope>NUCLEOTIDE SEQUENCE [LARGE SCALE GENOMIC DNA]</scope>
</reference>
<keyword evidence="3" id="KW-1185">Reference proteome</keyword>
<evidence type="ECO:0008006" key="4">
    <source>
        <dbReference type="Google" id="ProtNLM"/>
    </source>
</evidence>
<dbReference type="Gene3D" id="3.40.50.150">
    <property type="entry name" value="Vaccinia Virus protein VP39"/>
    <property type="match status" value="1"/>
</dbReference>
<feature type="compositionally biased region" description="Basic and acidic residues" evidence="1">
    <location>
        <begin position="417"/>
        <end position="454"/>
    </location>
</feature>
<dbReference type="PhylomeDB" id="A0A0G4FAK2"/>
<evidence type="ECO:0000313" key="3">
    <source>
        <dbReference type="Proteomes" id="UP000041254"/>
    </source>
</evidence>
<dbReference type="InParanoid" id="A0A0G4FAK2"/>
<dbReference type="Proteomes" id="UP000041254">
    <property type="component" value="Unassembled WGS sequence"/>
</dbReference>
<dbReference type="AlphaFoldDB" id="A0A0G4FAK2"/>
<organism evidence="2 3">
    <name type="scientific">Vitrella brassicaformis (strain CCMP3155)</name>
    <dbReference type="NCBI Taxonomy" id="1169540"/>
    <lineage>
        <taxon>Eukaryota</taxon>
        <taxon>Sar</taxon>
        <taxon>Alveolata</taxon>
        <taxon>Colpodellida</taxon>
        <taxon>Vitrellaceae</taxon>
        <taxon>Vitrella</taxon>
    </lineage>
</organism>
<feature type="region of interest" description="Disordered" evidence="1">
    <location>
        <begin position="417"/>
        <end position="539"/>
    </location>
</feature>
<proteinExistence type="predicted"/>
<dbReference type="OrthoDB" id="417125at2759"/>
<dbReference type="SUPFAM" id="SSF53335">
    <property type="entry name" value="S-adenosyl-L-methionine-dependent methyltransferases"/>
    <property type="match status" value="1"/>
</dbReference>
<dbReference type="VEuPathDB" id="CryptoDB:Vbra_4264"/>
<gene>
    <name evidence="2" type="ORF">Vbra_4264</name>
</gene>
<feature type="compositionally biased region" description="Basic and acidic residues" evidence="1">
    <location>
        <begin position="517"/>
        <end position="539"/>
    </location>
</feature>
<protein>
    <recommendedName>
        <fullName evidence="4">Ribosomal RNA methyltransferase FtsJ domain-containing protein</fullName>
    </recommendedName>
</protein>
<dbReference type="EMBL" id="CDMY01000395">
    <property type="protein sequence ID" value="CEM09531.1"/>
    <property type="molecule type" value="Genomic_DNA"/>
</dbReference>
<feature type="region of interest" description="Disordered" evidence="1">
    <location>
        <begin position="205"/>
        <end position="224"/>
    </location>
</feature>
<feature type="compositionally biased region" description="Gly residues" evidence="1">
    <location>
        <begin position="205"/>
        <end position="218"/>
    </location>
</feature>
<dbReference type="InterPro" id="IPR029063">
    <property type="entry name" value="SAM-dependent_MTases_sf"/>
</dbReference>
<feature type="region of interest" description="Disordered" evidence="1">
    <location>
        <begin position="1"/>
        <end position="46"/>
    </location>
</feature>
<accession>A0A0G4FAK2</accession>